<organism evidence="2 3">
    <name type="scientific">Rhodosorus marinus</name>
    <dbReference type="NCBI Taxonomy" id="101924"/>
    <lineage>
        <taxon>Eukaryota</taxon>
        <taxon>Rhodophyta</taxon>
        <taxon>Stylonematophyceae</taxon>
        <taxon>Stylonematales</taxon>
        <taxon>Stylonemataceae</taxon>
        <taxon>Rhodosorus</taxon>
    </lineage>
</organism>
<gene>
    <name evidence="2" type="ORF">NDN08_005888</name>
</gene>
<dbReference type="AlphaFoldDB" id="A0AAV8V4H2"/>
<keyword evidence="3" id="KW-1185">Reference proteome</keyword>
<evidence type="ECO:0000313" key="2">
    <source>
        <dbReference type="EMBL" id="KAJ8909196.1"/>
    </source>
</evidence>
<proteinExistence type="predicted"/>
<evidence type="ECO:0000313" key="3">
    <source>
        <dbReference type="Proteomes" id="UP001157974"/>
    </source>
</evidence>
<accession>A0AAV8V4H2</accession>
<dbReference type="EMBL" id="JAMWBK010000001">
    <property type="protein sequence ID" value="KAJ8909196.1"/>
    <property type="molecule type" value="Genomic_DNA"/>
</dbReference>
<reference evidence="2 3" key="1">
    <citation type="journal article" date="2023" name="Nat. Commun.">
        <title>Origin of minicircular mitochondrial genomes in red algae.</title>
        <authorList>
            <person name="Lee Y."/>
            <person name="Cho C.H."/>
            <person name="Lee Y.M."/>
            <person name="Park S.I."/>
            <person name="Yang J.H."/>
            <person name="West J.A."/>
            <person name="Bhattacharya D."/>
            <person name="Yoon H.S."/>
        </authorList>
    </citation>
    <scope>NUCLEOTIDE SEQUENCE [LARGE SCALE GENOMIC DNA]</scope>
    <source>
        <strain evidence="2 3">CCMP1338</strain>
        <tissue evidence="2">Whole cell</tissue>
    </source>
</reference>
<feature type="compositionally biased region" description="Basic and acidic residues" evidence="1">
    <location>
        <begin position="283"/>
        <end position="293"/>
    </location>
</feature>
<comment type="caution">
    <text evidence="2">The sequence shown here is derived from an EMBL/GenBank/DDBJ whole genome shotgun (WGS) entry which is preliminary data.</text>
</comment>
<evidence type="ECO:0000256" key="1">
    <source>
        <dbReference type="SAM" id="MobiDB-lite"/>
    </source>
</evidence>
<protein>
    <recommendedName>
        <fullName evidence="4">Transmembrane protein 186</fullName>
    </recommendedName>
</protein>
<evidence type="ECO:0008006" key="4">
    <source>
        <dbReference type="Google" id="ProtNLM"/>
    </source>
</evidence>
<dbReference type="Proteomes" id="UP001157974">
    <property type="component" value="Unassembled WGS sequence"/>
</dbReference>
<name>A0AAV8V4H2_9RHOD</name>
<feature type="region of interest" description="Disordered" evidence="1">
    <location>
        <begin position="283"/>
        <end position="306"/>
    </location>
</feature>
<sequence>MGLGVWRLDFIRGLADHAGEPVKKNKKEEEKLPVKVKPLPKLKEVGYSINDSVLPKDREPTSAEMLREYRNVRRKKRRSPLFNELRNPERTFKAADKAKYIITKEEIPQVKEEVILFKRPHSVWSRSISIATFSTTGMYALAGLYWHYVETVDFTTAPQKFSITMGLIVVAILTARVTHRWTDHLVLELKLCPGGYLELKTPGYLPWMPFTTRKVKLKHVSLYSRQFRLAALNAGNHNMSSTREGTFDLFLDQGRSGVKVFHLDMGRATFLDPQRVLEFIPKKKEVRRPGAKDTDEDDYTAKAAKT</sequence>